<dbReference type="RefSeq" id="WP_029356716.1">
    <property type="nucleotide sequence ID" value="NZ_NPKH01000001.1"/>
</dbReference>
<dbReference type="Proteomes" id="UP000215931">
    <property type="component" value="Unassembled WGS sequence"/>
</dbReference>
<feature type="transmembrane region" description="Helical" evidence="1">
    <location>
        <begin position="136"/>
        <end position="155"/>
    </location>
</feature>
<protein>
    <submittedName>
        <fullName evidence="2">Uncharacterized protein</fullName>
    </submittedName>
</protein>
<accession>A0A271KNX6</accession>
<evidence type="ECO:0000256" key="1">
    <source>
        <dbReference type="SAM" id="Phobius"/>
    </source>
</evidence>
<proteinExistence type="predicted"/>
<keyword evidence="1" id="KW-1133">Transmembrane helix</keyword>
<keyword evidence="1" id="KW-0472">Membrane</keyword>
<dbReference type="AlphaFoldDB" id="A0A271KNX6"/>
<feature type="transmembrane region" description="Helical" evidence="1">
    <location>
        <begin position="167"/>
        <end position="189"/>
    </location>
</feature>
<gene>
    <name evidence="2" type="ORF">CIT31_00720</name>
</gene>
<feature type="transmembrane region" description="Helical" evidence="1">
    <location>
        <begin position="29"/>
        <end position="48"/>
    </location>
</feature>
<evidence type="ECO:0000313" key="2">
    <source>
        <dbReference type="EMBL" id="PAP97430.1"/>
    </source>
</evidence>
<organism evidence="2 3">
    <name type="scientific">Mesorhizobium wenxiniae</name>
    <dbReference type="NCBI Taxonomy" id="2014805"/>
    <lineage>
        <taxon>Bacteria</taxon>
        <taxon>Pseudomonadati</taxon>
        <taxon>Pseudomonadota</taxon>
        <taxon>Alphaproteobacteria</taxon>
        <taxon>Hyphomicrobiales</taxon>
        <taxon>Phyllobacteriaceae</taxon>
        <taxon>Mesorhizobium</taxon>
    </lineage>
</organism>
<sequence>MRRHQNLALAAQFGVAAIAAISVYSSDNATLLNFALIGFGLAGFWLLLGRRQRKHRSAGDQARRAVLLASGLNARFSAEQRLRIFDGFTAPIENKPMVREESYFASRAEPSYFRLAELIEESAYWTRDLQRASAQAMRLVLVAVALLMGFTLWHAMSSMSTDAQVSLARVLVAALVFLLSSDTVGTMIAHKNAADAIDDVLQRVESAAARGYTEPDLLLLLSDYNAVVEGAPVALPGIYQLRRGKLTRRWRAYLENKRLTELS</sequence>
<comment type="caution">
    <text evidence="2">The sequence shown here is derived from an EMBL/GenBank/DDBJ whole genome shotgun (WGS) entry which is preliminary data.</text>
</comment>
<evidence type="ECO:0000313" key="3">
    <source>
        <dbReference type="Proteomes" id="UP000215931"/>
    </source>
</evidence>
<dbReference type="EMBL" id="NPKH01000001">
    <property type="protein sequence ID" value="PAP97430.1"/>
    <property type="molecule type" value="Genomic_DNA"/>
</dbReference>
<reference evidence="2 3" key="1">
    <citation type="submission" date="2017-08" db="EMBL/GenBank/DDBJ databases">
        <title>Mesorhizobium wenxinae sp. nov., a novel rhizobial species isolated from root nodules of chickpea (Cicer arietinum L.).</title>
        <authorList>
            <person name="Zhang J."/>
        </authorList>
    </citation>
    <scope>NUCLEOTIDE SEQUENCE [LARGE SCALE GENOMIC DNA]</scope>
    <source>
        <strain evidence="3">WYCCWR 10019</strain>
    </source>
</reference>
<dbReference type="OrthoDB" id="8482132at2"/>
<keyword evidence="3" id="KW-1185">Reference proteome</keyword>
<name>A0A271KNX6_9HYPH</name>
<keyword evidence="1" id="KW-0812">Transmembrane</keyword>